<dbReference type="WBParaSite" id="jg9">
    <property type="protein sequence ID" value="jg9"/>
    <property type="gene ID" value="jg9"/>
</dbReference>
<proteinExistence type="predicted"/>
<dbReference type="PROSITE" id="PS50297">
    <property type="entry name" value="ANK_REP_REGION"/>
    <property type="match status" value="1"/>
</dbReference>
<dbReference type="Proteomes" id="UP000887574">
    <property type="component" value="Unplaced"/>
</dbReference>
<dbReference type="GO" id="GO:0051059">
    <property type="term" value="F:NF-kappaB binding"/>
    <property type="evidence" value="ECO:0007669"/>
    <property type="project" value="TreeGrafter"/>
</dbReference>
<dbReference type="InterPro" id="IPR051070">
    <property type="entry name" value="NF-kappa-B_inhibitor"/>
</dbReference>
<evidence type="ECO:0000256" key="2">
    <source>
        <dbReference type="ARBA" id="ARBA00023043"/>
    </source>
</evidence>
<dbReference type="AlphaFoldDB" id="A0A915EU44"/>
<protein>
    <submittedName>
        <fullName evidence="5">Uncharacterized protein</fullName>
    </submittedName>
</protein>
<dbReference type="Pfam" id="PF13637">
    <property type="entry name" value="Ank_4"/>
    <property type="match status" value="1"/>
</dbReference>
<evidence type="ECO:0000313" key="5">
    <source>
        <dbReference type="WBParaSite" id="jg9"/>
    </source>
</evidence>
<dbReference type="GO" id="GO:0071356">
    <property type="term" value="P:cellular response to tumor necrosis factor"/>
    <property type="evidence" value="ECO:0007669"/>
    <property type="project" value="TreeGrafter"/>
</dbReference>
<accession>A0A915EU44</accession>
<keyword evidence="4" id="KW-1185">Reference proteome</keyword>
<dbReference type="SUPFAM" id="SSF48403">
    <property type="entry name" value="Ankyrin repeat"/>
    <property type="match status" value="1"/>
</dbReference>
<dbReference type="InterPro" id="IPR002110">
    <property type="entry name" value="Ankyrin_rpt"/>
</dbReference>
<evidence type="ECO:0000256" key="1">
    <source>
        <dbReference type="ARBA" id="ARBA00022737"/>
    </source>
</evidence>
<reference evidence="5" key="1">
    <citation type="submission" date="2022-11" db="UniProtKB">
        <authorList>
            <consortium name="WormBaseParasite"/>
        </authorList>
    </citation>
    <scope>IDENTIFICATION</scope>
</reference>
<sequence length="66" mass="7342">ALNIFNDLGYACIHLAMQKRDIQLVEELVKLGADINARDYSGKTCLHMALLNNIAVVAKLIDLELM</sequence>
<keyword evidence="1" id="KW-0677">Repeat</keyword>
<evidence type="ECO:0000256" key="3">
    <source>
        <dbReference type="PROSITE-ProRule" id="PRU00023"/>
    </source>
</evidence>
<feature type="repeat" description="ANK" evidence="3">
    <location>
        <begin position="8"/>
        <end position="40"/>
    </location>
</feature>
<dbReference type="PANTHER" id="PTHR46680:SF3">
    <property type="entry name" value="NF-KAPPA-B INHIBITOR CACTUS"/>
    <property type="match status" value="1"/>
</dbReference>
<name>A0A915EU44_9BILA</name>
<organism evidence="4 5">
    <name type="scientific">Ditylenchus dipsaci</name>
    <dbReference type="NCBI Taxonomy" id="166011"/>
    <lineage>
        <taxon>Eukaryota</taxon>
        <taxon>Metazoa</taxon>
        <taxon>Ecdysozoa</taxon>
        <taxon>Nematoda</taxon>
        <taxon>Chromadorea</taxon>
        <taxon>Rhabditida</taxon>
        <taxon>Tylenchina</taxon>
        <taxon>Tylenchomorpha</taxon>
        <taxon>Sphaerularioidea</taxon>
        <taxon>Anguinidae</taxon>
        <taxon>Anguininae</taxon>
        <taxon>Ditylenchus</taxon>
    </lineage>
</organism>
<dbReference type="InterPro" id="IPR036770">
    <property type="entry name" value="Ankyrin_rpt-contain_sf"/>
</dbReference>
<dbReference type="PROSITE" id="PS50088">
    <property type="entry name" value="ANK_REPEAT"/>
    <property type="match status" value="1"/>
</dbReference>
<dbReference type="Gene3D" id="1.25.40.20">
    <property type="entry name" value="Ankyrin repeat-containing domain"/>
    <property type="match status" value="1"/>
</dbReference>
<dbReference type="GO" id="GO:0005829">
    <property type="term" value="C:cytosol"/>
    <property type="evidence" value="ECO:0007669"/>
    <property type="project" value="TreeGrafter"/>
</dbReference>
<dbReference type="PANTHER" id="PTHR46680">
    <property type="entry name" value="NF-KAPPA-B INHIBITOR ALPHA"/>
    <property type="match status" value="1"/>
</dbReference>
<evidence type="ECO:0000313" key="4">
    <source>
        <dbReference type="Proteomes" id="UP000887574"/>
    </source>
</evidence>
<keyword evidence="2 3" id="KW-0040">ANK repeat</keyword>